<accession>A0AAV5RYY7</accession>
<dbReference type="EMBL" id="BTGD01000006">
    <property type="protein sequence ID" value="GMM55813.1"/>
    <property type="molecule type" value="Genomic_DNA"/>
</dbReference>
<comment type="caution">
    <text evidence="5">The sequence shown here is derived from an EMBL/GenBank/DDBJ whole genome shotgun (WGS) entry which is preliminary data.</text>
</comment>
<dbReference type="Proteomes" id="UP001377567">
    <property type="component" value="Unassembled WGS sequence"/>
</dbReference>
<dbReference type="Pfam" id="PF12298">
    <property type="entry name" value="Bot1p"/>
    <property type="match status" value="1"/>
</dbReference>
<evidence type="ECO:0000313" key="6">
    <source>
        <dbReference type="Proteomes" id="UP001377567"/>
    </source>
</evidence>
<dbReference type="InterPro" id="IPR055426">
    <property type="entry name" value="IgD2_Trs65"/>
</dbReference>
<dbReference type="Pfam" id="PF12735">
    <property type="entry name" value="IgD3_Trs65"/>
    <property type="match status" value="1"/>
</dbReference>
<organism evidence="5 6">
    <name type="scientific">Maudiozyma humilis</name>
    <name type="common">Sour dough yeast</name>
    <name type="synonym">Kazachstania humilis</name>
    <dbReference type="NCBI Taxonomy" id="51915"/>
    <lineage>
        <taxon>Eukaryota</taxon>
        <taxon>Fungi</taxon>
        <taxon>Dikarya</taxon>
        <taxon>Ascomycota</taxon>
        <taxon>Saccharomycotina</taxon>
        <taxon>Saccharomycetes</taxon>
        <taxon>Saccharomycetales</taxon>
        <taxon>Saccharomycetaceae</taxon>
        <taxon>Maudiozyma</taxon>
    </lineage>
</organism>
<sequence>MLGIQGRAPTATAVSLVQQTRSISRRRIAYPVYPFKRLARQHPKKHDSNLKYAMRQFLGPRNYKGEYALNKYNAIPANHVPNYLSPGQDRGVSLRSPLNGNPIQENMRGVLEETAPDRHGRYNDDRSPGLRPFPLNPHCRTNYMVADETKAEIFDDIENKGLSSQQVSQKHGLKIPRVEAIVRLRKIEQRWDACGRVNPDLNRMANTLYGALPLFRSDHAATRENLSEIPVPPKTLKSRFVTIAESEPFGPVDAANVLELEPAMKTLERLSTEGEHSVGHGNGKPHAAKTRVVLAELRQGDRSRLKFRDVRAETVAHRYGAANRDNKKNRAVGFNERGHLVTIPAGDTAALSESHGKRQFVVFDEQLQIVLAATSSAPLRLQQFKVWINDSVMLDDDGALFESVPGAPGRWAIRPHVCADRLFRSTVVMNNGLQNTIRFQFMYSEVKGSEDVQEDMEDPALDDSDEYLPSFEPIYYWSDETAGGPRKPPSISEADETGTLHKERIPMQREDSVRITPLDSAQSPLDKAQSPQVHTLTVEFPIFSLLNMRLRNTALTKQQHIVSSLDFQTSKAATQLSTKLNGSDCKSHPLEIQFDEVRYELLDRNSHITLAPMVPLAIPFTAHTHDSFCICYRLPLLDPSAPNTSPHRVRIKLRYRVRLPRDSNGTTPPIELPVLTSWETDVTVKRPASNTLSRVASTSVLSTPKLFSASKRLTSAATASALLLGSGSVYGSNSNFLQGSAHSVVASKLDDVKFRFLNHKVRVRKGEKFHMRLQIVNSSQSVLDLVVYYNNNKNTSLAMGGAAATMPSAPGSLASLPPTKQYQIYRKYTKVTEGIILLSNDYKVPLIQPKETYFVDLSFIAIISGYFATLSALKVLDLQTNEVIEVGLGASILVE</sequence>
<evidence type="ECO:0000259" key="3">
    <source>
        <dbReference type="Pfam" id="PF23645"/>
    </source>
</evidence>
<dbReference type="InterPro" id="IPR055425">
    <property type="entry name" value="IgD1_Trs65"/>
</dbReference>
<evidence type="ECO:0000313" key="5">
    <source>
        <dbReference type="EMBL" id="GMM55813.1"/>
    </source>
</evidence>
<evidence type="ECO:0000259" key="4">
    <source>
        <dbReference type="Pfam" id="PF23646"/>
    </source>
</evidence>
<reference evidence="5 6" key="1">
    <citation type="journal article" date="2023" name="Elife">
        <title>Identification of key yeast species and microbe-microbe interactions impacting larval growth of Drosophila in the wild.</title>
        <authorList>
            <person name="Mure A."/>
            <person name="Sugiura Y."/>
            <person name="Maeda R."/>
            <person name="Honda K."/>
            <person name="Sakurai N."/>
            <person name="Takahashi Y."/>
            <person name="Watada M."/>
            <person name="Katoh T."/>
            <person name="Gotoh A."/>
            <person name="Gotoh Y."/>
            <person name="Taniguchi I."/>
            <person name="Nakamura K."/>
            <person name="Hayashi T."/>
            <person name="Katayama T."/>
            <person name="Uemura T."/>
            <person name="Hattori Y."/>
        </authorList>
    </citation>
    <scope>NUCLEOTIDE SEQUENCE [LARGE SCALE GENOMIC DNA]</scope>
    <source>
        <strain evidence="5 6">KH-74</strain>
    </source>
</reference>
<dbReference type="AlphaFoldDB" id="A0AAV5RYY7"/>
<dbReference type="Pfam" id="PF23645">
    <property type="entry name" value="IgD1_Trs65"/>
    <property type="match status" value="1"/>
</dbReference>
<name>A0AAV5RYY7_MAUHU</name>
<keyword evidence="6" id="KW-1185">Reference proteome</keyword>
<evidence type="ECO:0000259" key="2">
    <source>
        <dbReference type="Pfam" id="PF12735"/>
    </source>
</evidence>
<feature type="region of interest" description="Disordered" evidence="1">
    <location>
        <begin position="479"/>
        <end position="500"/>
    </location>
</feature>
<dbReference type="GO" id="GO:0032543">
    <property type="term" value="P:mitochondrial translation"/>
    <property type="evidence" value="ECO:0007669"/>
    <property type="project" value="TreeGrafter"/>
</dbReference>
<dbReference type="GO" id="GO:0005763">
    <property type="term" value="C:mitochondrial small ribosomal subunit"/>
    <property type="evidence" value="ECO:0007669"/>
    <property type="project" value="TreeGrafter"/>
</dbReference>
<dbReference type="InterPro" id="IPR021036">
    <property type="entry name" value="Ribosomal_mS45"/>
</dbReference>
<dbReference type="PANTHER" id="PTHR28158">
    <property type="entry name" value="37S RIBOSOMAL PROTEIN S35, MITOCHONDRIAL"/>
    <property type="match status" value="1"/>
</dbReference>
<gene>
    <name evidence="5" type="ORF">DAKH74_024290</name>
</gene>
<dbReference type="GO" id="GO:0003735">
    <property type="term" value="F:structural constituent of ribosome"/>
    <property type="evidence" value="ECO:0007669"/>
    <property type="project" value="TreeGrafter"/>
</dbReference>
<evidence type="ECO:0000256" key="1">
    <source>
        <dbReference type="SAM" id="MobiDB-lite"/>
    </source>
</evidence>
<feature type="domain" description="Trafficking protein particle complex II-specific subunit 65 IgD3" evidence="2">
    <location>
        <begin position="751"/>
        <end position="886"/>
    </location>
</feature>
<dbReference type="InterPro" id="IPR055420">
    <property type="entry name" value="IgD3_Trs65"/>
</dbReference>
<feature type="domain" description="Trafficking protein particle complex II-specific subunit 65 IgD1" evidence="3">
    <location>
        <begin position="342"/>
        <end position="543"/>
    </location>
</feature>
<dbReference type="Pfam" id="PF23646">
    <property type="entry name" value="IgD2_Trs65"/>
    <property type="match status" value="1"/>
</dbReference>
<dbReference type="PANTHER" id="PTHR28158:SF1">
    <property type="entry name" value="SMALL RIBOSOMAL SUBUNIT PROTEIN MS45"/>
    <property type="match status" value="1"/>
</dbReference>
<protein>
    <submittedName>
        <fullName evidence="5">Trs65 protein</fullName>
    </submittedName>
</protein>
<proteinExistence type="predicted"/>
<feature type="domain" description="Trafficking protein particle complex II-specific subunit 65 IgD2" evidence="4">
    <location>
        <begin position="544"/>
        <end position="682"/>
    </location>
</feature>